<reference evidence="4" key="2">
    <citation type="submission" date="2025-08" db="UniProtKB">
        <authorList>
            <consortium name="Ensembl"/>
        </authorList>
    </citation>
    <scope>IDENTIFICATION</scope>
</reference>
<evidence type="ECO:0000313" key="5">
    <source>
        <dbReference type="Proteomes" id="UP000472265"/>
    </source>
</evidence>
<evidence type="ECO:0000313" key="4">
    <source>
        <dbReference type="Ensembl" id="ENSSAUP00010038441.1"/>
    </source>
</evidence>
<dbReference type="OMA" id="CCFERRA"/>
<dbReference type="Pfam" id="PF00752">
    <property type="entry name" value="XPG_N"/>
    <property type="match status" value="1"/>
</dbReference>
<dbReference type="InterPro" id="IPR029060">
    <property type="entry name" value="PIN-like_dom_sf"/>
</dbReference>
<accession>A0A671WHP6</accession>
<feature type="domain" description="XPG N-terminal" evidence="3">
    <location>
        <begin position="35"/>
        <end position="135"/>
    </location>
</feature>
<proteinExistence type="inferred from homology"/>
<dbReference type="GeneTree" id="ENSGT00390000010145"/>
<organism evidence="4 5">
    <name type="scientific">Sparus aurata</name>
    <name type="common">Gilthead sea bream</name>
    <dbReference type="NCBI Taxonomy" id="8175"/>
    <lineage>
        <taxon>Eukaryota</taxon>
        <taxon>Metazoa</taxon>
        <taxon>Chordata</taxon>
        <taxon>Craniata</taxon>
        <taxon>Vertebrata</taxon>
        <taxon>Euteleostomi</taxon>
        <taxon>Actinopterygii</taxon>
        <taxon>Neopterygii</taxon>
        <taxon>Teleostei</taxon>
        <taxon>Neoteleostei</taxon>
        <taxon>Acanthomorphata</taxon>
        <taxon>Eupercaria</taxon>
        <taxon>Spariformes</taxon>
        <taxon>Sparidae</taxon>
        <taxon>Sparus</taxon>
    </lineage>
</organism>
<reference evidence="4" key="1">
    <citation type="submission" date="2021-04" db="EMBL/GenBank/DDBJ databases">
        <authorList>
            <consortium name="Wellcome Sanger Institute Data Sharing"/>
        </authorList>
    </citation>
    <scope>NUCLEOTIDE SEQUENCE [LARGE SCALE GENOMIC DNA]</scope>
</reference>
<dbReference type="Pfam" id="PF12813">
    <property type="entry name" value="XPG_I_2"/>
    <property type="match status" value="1"/>
</dbReference>
<reference evidence="4" key="3">
    <citation type="submission" date="2025-09" db="UniProtKB">
        <authorList>
            <consortium name="Ensembl"/>
        </authorList>
    </citation>
    <scope>IDENTIFICATION</scope>
</reference>
<dbReference type="SMART" id="SM00485">
    <property type="entry name" value="XPGN"/>
    <property type="match status" value="1"/>
</dbReference>
<name>A0A671WHP6_SPAAU</name>
<dbReference type="PANTHER" id="PTHR15665:SF1">
    <property type="entry name" value="PROTEIN ASTEROID HOMOLOG 1"/>
    <property type="match status" value="1"/>
</dbReference>
<gene>
    <name evidence="4" type="primary">LOC115566983</name>
</gene>
<dbReference type="InParanoid" id="A0A671WHP6"/>
<dbReference type="InterPro" id="IPR006085">
    <property type="entry name" value="XPG_DNA_repair_N"/>
</dbReference>
<dbReference type="InterPro" id="IPR039436">
    <property type="entry name" value="Asteroid_dom"/>
</dbReference>
<evidence type="ECO:0000259" key="3">
    <source>
        <dbReference type="SMART" id="SM00485"/>
    </source>
</evidence>
<dbReference type="Ensembl" id="ENSSAUT00010040524.1">
    <property type="protein sequence ID" value="ENSSAUP00010038441.1"/>
    <property type="gene ID" value="ENSSAUG00010016245.1"/>
</dbReference>
<feature type="region of interest" description="Disordered" evidence="2">
    <location>
        <begin position="614"/>
        <end position="635"/>
    </location>
</feature>
<sequence>MKSDDVRKVKLKECLSQRYKSSRDETFLGTIKPRMGVQGLTTFLETHQQIYRDVQFRMSRLVIDGCNLLHLLYFDSGLDQNHGGEYAAFENQVEKFIAALRACEIKPYVVLDGGTDPTDKKLETVTQRAEDRIQRAHLAAVGGSQENIMPQLAKMVFKQTLARLEVPVAKCYGEADQEIGALANELNCPVLSSDSDFYIFDLSAGLLPISHFQWEALEQSGSRCYIPCKNYKTSNICILFNIQPQLLPAFAALAGNDYVKLQRMESFIRWAQFCPASAVKPSRLEGLLCWLRSFHQPQEAFEAALGLMGTLSGKRKAELLQGLHLGMEEYRLPPSTLKRFFLHGTAPPFPAEEETAGLVPDWIRLPFTQARLSSDILDVLLLQRKNLGYPVADADTPSAYLSSRPIRQVMYGLLLGCRGGPVQERDRKGLHLKFIPVQPALRGVAEQLQLNSLDKAEASQRLQVLLEALGVTEASLSCLPTRLRLLMAVTCYWMQRAQPRPNDRLLRALLLGVANSDALRRRADLQIQNQKLNVGVAHAFSQWQACMKDSIHLNQLLGYPLPEPQIAKLYEGTVVHNLVHQMRTRKMKRLKYNPSSVIQYKAMLSVVHQSLSQEATKPSVTQKTPTSPRRQHQGDLTTSLQQLFLQYEDDEETATEAYSVVRAAQDRDLDGLLSVKTRYKARERINSGYNPDLVLKKELRWVDVM</sequence>
<dbReference type="SUPFAM" id="SSF88723">
    <property type="entry name" value="PIN domain-like"/>
    <property type="match status" value="1"/>
</dbReference>
<dbReference type="InterPro" id="IPR026832">
    <property type="entry name" value="Asteroid"/>
</dbReference>
<dbReference type="GO" id="GO:0004518">
    <property type="term" value="F:nuclease activity"/>
    <property type="evidence" value="ECO:0007669"/>
    <property type="project" value="InterPro"/>
</dbReference>
<evidence type="ECO:0000256" key="1">
    <source>
        <dbReference type="ARBA" id="ARBA00007398"/>
    </source>
</evidence>
<evidence type="ECO:0000256" key="2">
    <source>
        <dbReference type="SAM" id="MobiDB-lite"/>
    </source>
</evidence>
<dbReference type="Gene3D" id="3.40.50.1010">
    <property type="entry name" value="5'-nuclease"/>
    <property type="match status" value="1"/>
</dbReference>
<dbReference type="Proteomes" id="UP000472265">
    <property type="component" value="Chromosome 17"/>
</dbReference>
<dbReference type="AlphaFoldDB" id="A0A671WHP6"/>
<protein>
    <recommendedName>
        <fullName evidence="3">XPG N-terminal domain-containing protein</fullName>
    </recommendedName>
</protein>
<comment type="similarity">
    <text evidence="1">Belongs to the asteroid family.</text>
</comment>
<dbReference type="PANTHER" id="PTHR15665">
    <property type="entry name" value="ASTEROID PROTEIN"/>
    <property type="match status" value="1"/>
</dbReference>
<keyword evidence="5" id="KW-1185">Reference proteome</keyword>